<reference evidence="2 3" key="1">
    <citation type="submission" date="2020-10" db="EMBL/GenBank/DDBJ databases">
        <title>Trueperella pecoris sp. nov. isolated from bovine and porcine specimens.</title>
        <authorList>
            <person name="Schoenecker L."/>
            <person name="Schnydrig P."/>
            <person name="Brodard I."/>
            <person name="Thomann A."/>
            <person name="Hemphill A."/>
            <person name="Rodriguez-Campos S."/>
            <person name="Perreten V."/>
            <person name="Jores J."/>
            <person name="Kittl S."/>
        </authorList>
    </citation>
    <scope>NUCLEOTIDE SEQUENCE [LARGE SCALE GENOMIC DNA]</scope>
    <source>
        <strain evidence="2 3">15A0121</strain>
    </source>
</reference>
<dbReference type="InterPro" id="IPR051781">
    <property type="entry name" value="Metallo-dep_Hydrolase"/>
</dbReference>
<dbReference type="AlphaFoldDB" id="A0A7M1QWM8"/>
<dbReference type="SUPFAM" id="SSF51556">
    <property type="entry name" value="Metallo-dependent hydrolases"/>
    <property type="match status" value="1"/>
</dbReference>
<evidence type="ECO:0000259" key="1">
    <source>
        <dbReference type="Pfam" id="PF01979"/>
    </source>
</evidence>
<evidence type="ECO:0000313" key="3">
    <source>
        <dbReference type="Proteomes" id="UP000595053"/>
    </source>
</evidence>
<dbReference type="EMBL" id="CP063213">
    <property type="protein sequence ID" value="QOR46263.1"/>
    <property type="molecule type" value="Genomic_DNA"/>
</dbReference>
<accession>A0A7M1QWM8</accession>
<dbReference type="Pfam" id="PF01979">
    <property type="entry name" value="Amidohydro_1"/>
    <property type="match status" value="1"/>
</dbReference>
<dbReference type="InterPro" id="IPR011059">
    <property type="entry name" value="Metal-dep_hydrolase_composite"/>
</dbReference>
<proteinExistence type="predicted"/>
<sequence>MSIHLVGTLRGTDAREAWIVDGRLVLARPQAHAGGAAGLEPRAVTETISGFAYPGLLDVHTHPGMRRTPEPLATGEIRRRLDVLARHGVTVVRDAGGQHDPKVAWEPGLARVMHSGQHIGRFKRYERHLAVDVEPGQLPAEAVRQYERADGWIKIVGDWIDREVGDTTPLWPRQALIDAVAAVHDAGGKVTVHTFATETVDDLLTAGVDGIEHGTGMTRDHLLEASARGILVTPTVHQIRRFPEFAAKGVKFPAYVERMLGMDRVRTEHLALMVETGTHFLMGSDTAENVAEVNLVDELIDAVEDGMPADVVMAAASYGGRAKIGFDVWADGEPADLVVYRQDPEKNIETLRDPVAIFAGGVRVL</sequence>
<feature type="domain" description="Amidohydrolase-related" evidence="1">
    <location>
        <begin position="52"/>
        <end position="352"/>
    </location>
</feature>
<protein>
    <submittedName>
        <fullName evidence="2">Amidohydrolase family protein</fullName>
    </submittedName>
</protein>
<dbReference type="PANTHER" id="PTHR43135:SF4">
    <property type="entry name" value="AMIDOHYDROLASE-RELATED DOMAIN-CONTAINING PROTEIN"/>
    <property type="match status" value="1"/>
</dbReference>
<dbReference type="RefSeq" id="WP_193326040.1">
    <property type="nucleotide sequence ID" value="NZ_CP053291.1"/>
</dbReference>
<dbReference type="PANTHER" id="PTHR43135">
    <property type="entry name" value="ALPHA-D-RIBOSE 1-METHYLPHOSPHONATE 5-TRIPHOSPHATE DIPHOSPHATASE"/>
    <property type="match status" value="1"/>
</dbReference>
<name>A0A7M1QWM8_9ACTO</name>
<dbReference type="GO" id="GO:0016810">
    <property type="term" value="F:hydrolase activity, acting on carbon-nitrogen (but not peptide) bonds"/>
    <property type="evidence" value="ECO:0007669"/>
    <property type="project" value="InterPro"/>
</dbReference>
<keyword evidence="2" id="KW-0378">Hydrolase</keyword>
<dbReference type="Gene3D" id="2.30.40.10">
    <property type="entry name" value="Urease, subunit C, domain 1"/>
    <property type="match status" value="1"/>
</dbReference>
<dbReference type="Proteomes" id="UP000595053">
    <property type="component" value="Chromosome"/>
</dbReference>
<dbReference type="Gene3D" id="3.20.20.140">
    <property type="entry name" value="Metal-dependent hydrolases"/>
    <property type="match status" value="1"/>
</dbReference>
<dbReference type="InterPro" id="IPR032466">
    <property type="entry name" value="Metal_Hydrolase"/>
</dbReference>
<dbReference type="InterPro" id="IPR006680">
    <property type="entry name" value="Amidohydro-rel"/>
</dbReference>
<keyword evidence="3" id="KW-1185">Reference proteome</keyword>
<gene>
    <name evidence="2" type="ORF">INS88_03415</name>
</gene>
<organism evidence="2 3">
    <name type="scientific">Trueperella pecoris</name>
    <dbReference type="NCBI Taxonomy" id="2733571"/>
    <lineage>
        <taxon>Bacteria</taxon>
        <taxon>Bacillati</taxon>
        <taxon>Actinomycetota</taxon>
        <taxon>Actinomycetes</taxon>
        <taxon>Actinomycetales</taxon>
        <taxon>Actinomycetaceae</taxon>
        <taxon>Trueperella</taxon>
    </lineage>
</organism>
<evidence type="ECO:0000313" key="2">
    <source>
        <dbReference type="EMBL" id="QOR46263.1"/>
    </source>
</evidence>